<evidence type="ECO:0000256" key="1">
    <source>
        <dbReference type="SAM" id="MobiDB-lite"/>
    </source>
</evidence>
<dbReference type="EMBL" id="JACDUR010000007">
    <property type="protein sequence ID" value="MBA2895339.1"/>
    <property type="molecule type" value="Genomic_DNA"/>
</dbReference>
<organism evidence="2 3">
    <name type="scientific">Nonomuraea soli</name>
    <dbReference type="NCBI Taxonomy" id="1032476"/>
    <lineage>
        <taxon>Bacteria</taxon>
        <taxon>Bacillati</taxon>
        <taxon>Actinomycetota</taxon>
        <taxon>Actinomycetes</taxon>
        <taxon>Streptosporangiales</taxon>
        <taxon>Streptosporangiaceae</taxon>
        <taxon>Nonomuraea</taxon>
    </lineage>
</organism>
<keyword evidence="3" id="KW-1185">Reference proteome</keyword>
<proteinExistence type="predicted"/>
<name>A0A7W0CQ83_9ACTN</name>
<dbReference type="Proteomes" id="UP000530928">
    <property type="component" value="Unassembled WGS sequence"/>
</dbReference>
<evidence type="ECO:0000313" key="2">
    <source>
        <dbReference type="EMBL" id="MBA2895339.1"/>
    </source>
</evidence>
<sequence>MRIRLPAALVLLLSSIFLVTGVRAPVTVVQSAAVLDCPAQHQAGSPAPVTPRVSAPSHGHASGLAVPSVTPAASAGGRFLAGTAEATDFTPGASPRGVSARAPPATHEI</sequence>
<feature type="region of interest" description="Disordered" evidence="1">
    <location>
        <begin position="84"/>
        <end position="109"/>
    </location>
</feature>
<dbReference type="RefSeq" id="WP_181614104.1">
    <property type="nucleotide sequence ID" value="NZ_BAABAM010000009.1"/>
</dbReference>
<feature type="region of interest" description="Disordered" evidence="1">
    <location>
        <begin position="40"/>
        <end position="67"/>
    </location>
</feature>
<accession>A0A7W0CQ83</accession>
<reference evidence="2 3" key="1">
    <citation type="submission" date="2020-07" db="EMBL/GenBank/DDBJ databases">
        <title>Genomic Encyclopedia of Type Strains, Phase IV (KMG-IV): sequencing the most valuable type-strain genomes for metagenomic binning, comparative biology and taxonomic classification.</title>
        <authorList>
            <person name="Goeker M."/>
        </authorList>
    </citation>
    <scope>NUCLEOTIDE SEQUENCE [LARGE SCALE GENOMIC DNA]</scope>
    <source>
        <strain evidence="2 3">DSM 45533</strain>
    </source>
</reference>
<protein>
    <submittedName>
        <fullName evidence="2">Uncharacterized protein</fullName>
    </submittedName>
</protein>
<gene>
    <name evidence="2" type="ORF">HNR30_006725</name>
</gene>
<evidence type="ECO:0000313" key="3">
    <source>
        <dbReference type="Proteomes" id="UP000530928"/>
    </source>
</evidence>
<dbReference type="AlphaFoldDB" id="A0A7W0CQ83"/>
<comment type="caution">
    <text evidence="2">The sequence shown here is derived from an EMBL/GenBank/DDBJ whole genome shotgun (WGS) entry which is preliminary data.</text>
</comment>